<organism evidence="1">
    <name type="scientific">freshwater metagenome</name>
    <dbReference type="NCBI Taxonomy" id="449393"/>
    <lineage>
        <taxon>unclassified sequences</taxon>
        <taxon>metagenomes</taxon>
        <taxon>ecological metagenomes</taxon>
    </lineage>
</organism>
<protein>
    <submittedName>
        <fullName evidence="1">Unannotated protein</fullName>
    </submittedName>
</protein>
<gene>
    <name evidence="1" type="ORF">UFOPK3587_00865</name>
    <name evidence="2" type="ORF">UFOPK4114_00736</name>
</gene>
<dbReference type="AlphaFoldDB" id="A0A6J7GGR3"/>
<dbReference type="EMBL" id="CAFBPP010000027">
    <property type="protein sequence ID" value="CAB5018999.1"/>
    <property type="molecule type" value="Genomic_DNA"/>
</dbReference>
<reference evidence="1" key="1">
    <citation type="submission" date="2020-05" db="EMBL/GenBank/DDBJ databases">
        <authorList>
            <person name="Chiriac C."/>
            <person name="Salcher M."/>
            <person name="Ghai R."/>
            <person name="Kavagutti S V."/>
        </authorList>
    </citation>
    <scope>NUCLEOTIDE SEQUENCE</scope>
</reference>
<accession>A0A6J7GGR3</accession>
<evidence type="ECO:0000313" key="2">
    <source>
        <dbReference type="EMBL" id="CAB5018999.1"/>
    </source>
</evidence>
<dbReference type="EMBL" id="CAFBMN010000055">
    <property type="protein sequence ID" value="CAB4907272.1"/>
    <property type="molecule type" value="Genomic_DNA"/>
</dbReference>
<name>A0A6J7GGR3_9ZZZZ</name>
<proteinExistence type="predicted"/>
<evidence type="ECO:0000313" key="1">
    <source>
        <dbReference type="EMBL" id="CAB4907272.1"/>
    </source>
</evidence>
<sequence>MKHVCVNASTCACTFATTRSALFPTLTTAMPAPISIMEFPSTSTMIPPPARSTITGIAIPRADETASARRVRIA</sequence>